<organism evidence="1 2">
    <name type="scientific">Pagothenia borchgrevinki</name>
    <name type="common">Bald rockcod</name>
    <name type="synonym">Trematomus borchgrevinki</name>
    <dbReference type="NCBI Taxonomy" id="8213"/>
    <lineage>
        <taxon>Eukaryota</taxon>
        <taxon>Metazoa</taxon>
        <taxon>Chordata</taxon>
        <taxon>Craniata</taxon>
        <taxon>Vertebrata</taxon>
        <taxon>Euteleostomi</taxon>
        <taxon>Actinopterygii</taxon>
        <taxon>Neopterygii</taxon>
        <taxon>Teleostei</taxon>
        <taxon>Neoteleostei</taxon>
        <taxon>Acanthomorphata</taxon>
        <taxon>Eupercaria</taxon>
        <taxon>Perciformes</taxon>
        <taxon>Notothenioidei</taxon>
        <taxon>Nototheniidae</taxon>
        <taxon>Pagothenia</taxon>
    </lineage>
</organism>
<reference evidence="1 2" key="2">
    <citation type="journal article" date="2024" name="G3 (Bethesda)">
        <title>The genome of the cryopelagic Antarctic bald notothen, Trematomus borchgrevinki.</title>
        <authorList>
            <person name="Rayamajhi N."/>
            <person name="Rivera-Colon A.G."/>
            <person name="Minhas B.F."/>
            <person name="Cheng C.C."/>
            <person name="Catchen J.M."/>
        </authorList>
    </citation>
    <scope>NUCLEOTIDE SEQUENCE [LARGE SCALE GENOMIC DNA]</scope>
    <source>
        <strain evidence="1">AGRC-2024</strain>
    </source>
</reference>
<reference evidence="1 2" key="1">
    <citation type="journal article" date="2022" name="G3 (Bethesda)">
        <title>Evaluating Illumina-, Nanopore-, and PacBio-based genome assembly strategies with the bald notothen, Trematomus borchgrevinki.</title>
        <authorList>
            <person name="Rayamajhi N."/>
            <person name="Cheng C.C."/>
            <person name="Catchen J.M."/>
        </authorList>
    </citation>
    <scope>NUCLEOTIDE SEQUENCE [LARGE SCALE GENOMIC DNA]</scope>
    <source>
        <strain evidence="1">AGRC-2024</strain>
    </source>
</reference>
<protein>
    <submittedName>
        <fullName evidence="1">Uncharacterized protein</fullName>
    </submittedName>
</protein>
<accession>A0ABD2FQJ2</accession>
<evidence type="ECO:0000313" key="1">
    <source>
        <dbReference type="EMBL" id="KAL3043588.1"/>
    </source>
</evidence>
<evidence type="ECO:0000313" key="2">
    <source>
        <dbReference type="Proteomes" id="UP001619887"/>
    </source>
</evidence>
<gene>
    <name evidence="1" type="ORF">OYC64_003448</name>
</gene>
<sequence>MPHFDLLSAQSSPTGSRLDARIKVRMAHLQWEKEERDKEFQLRRELEIRKLEAVTAVRMRQLELQAAVVGDSAVTQSGPAASFDVSRHISLVPVFRESEVETYFGAF</sequence>
<dbReference type="AlphaFoldDB" id="A0ABD2FQJ2"/>
<proteinExistence type="predicted"/>
<comment type="caution">
    <text evidence="1">The sequence shown here is derived from an EMBL/GenBank/DDBJ whole genome shotgun (WGS) entry which is preliminary data.</text>
</comment>
<keyword evidence="2" id="KW-1185">Reference proteome</keyword>
<dbReference type="Proteomes" id="UP001619887">
    <property type="component" value="Unassembled WGS sequence"/>
</dbReference>
<dbReference type="EMBL" id="JBIYXZ010002088">
    <property type="protein sequence ID" value="KAL3043588.1"/>
    <property type="molecule type" value="Genomic_DNA"/>
</dbReference>
<name>A0ABD2FQJ2_PAGBO</name>